<comment type="caution">
    <text evidence="2">The sequence shown here is derived from an EMBL/GenBank/DDBJ whole genome shotgun (WGS) entry which is preliminary data.</text>
</comment>
<dbReference type="InterPro" id="IPR056681">
    <property type="entry name" value="DUF7779"/>
</dbReference>
<evidence type="ECO:0000313" key="3">
    <source>
        <dbReference type="Proteomes" id="UP000616724"/>
    </source>
</evidence>
<keyword evidence="3" id="KW-1185">Reference proteome</keyword>
<dbReference type="Pfam" id="PF13424">
    <property type="entry name" value="TPR_12"/>
    <property type="match status" value="3"/>
</dbReference>
<dbReference type="Pfam" id="PF25000">
    <property type="entry name" value="DUF7779"/>
    <property type="match status" value="1"/>
</dbReference>
<organism evidence="2 3">
    <name type="scientific">Planobispora longispora</name>
    <dbReference type="NCBI Taxonomy" id="28887"/>
    <lineage>
        <taxon>Bacteria</taxon>
        <taxon>Bacillati</taxon>
        <taxon>Actinomycetota</taxon>
        <taxon>Actinomycetes</taxon>
        <taxon>Streptosporangiales</taxon>
        <taxon>Streptosporangiaceae</taxon>
        <taxon>Planobispora</taxon>
    </lineage>
</organism>
<dbReference type="Gene3D" id="1.25.40.10">
    <property type="entry name" value="Tetratricopeptide repeat domain"/>
    <property type="match status" value="3"/>
</dbReference>
<sequence length="842" mass="94281">MRDRQPEVWEKVPPRNRNFTGREELLGRLRHKANTVTAVVPQPQALQGLGGVGKTHLAVEYAWRYRSHYDLVWWIPSDQRVLVPSALAAMAPHLGLPPASATGVEEAADAVRRALESGEPYRKWLLIFDNAEEPGQIEEFIPRGPGHVLITSRNPHWENHFETLQVDVFDREESLEFLRKRLHRDIPAKDSSVLADRLGDLPLALEQAGALQYETGMAIDEYIEQLDRQTRNLLSANRAPGYPMSMTAAWRVSVSLLEDRLPEAIKVLRCCAFFGPEPIPRDVFRRGNQVLLREDGPGASQLAAVLSDPIMLSKTLGELRRFALARIDPETRTIQVHRLVQALLRDDLPEEERAKARHEVHLLLAGAAPASPETTGKWSEFNELVAHIIPSGLAECTDPRVREFALNSVRYLYQAGSYQPALGFVDEFIGRWTAADGPRHKDVLVARVHRGNILRGLGRYTEDYESTGKTLREMRDALGPEHPETLWAAAGYGGSLRARGEFLPARELDEETLAAHERLFGRENPMTLRALHNFALDYALTSDYARSRDLHRDAYRGQSNVREGVSENAFLLSLNGLARSVRLSGDYKEACDLGDEAYEYGLQRLSPDHPTTLHAARDLSIARRRAGNLAEALELARETHVRLKRILGDGHPDTMAAAINVSNTLRTAGETDEAFMIAEGTVRRYPEVFGEEHPFTHACRINLAILYRLRGDADRARTIDEAALERLAAQLSRRHHYSLTCAVNLATDLATLGEPARAREIGEETLERLRKVFGPDHHLTLICTSNLILDLRAVGADEEADLLHSDTRRRFDPPGGSATDPPDLVAVYEGRRVDCDFDPPPI</sequence>
<dbReference type="InterPro" id="IPR011990">
    <property type="entry name" value="TPR-like_helical_dom_sf"/>
</dbReference>
<dbReference type="PANTHER" id="PTHR46082:SF6">
    <property type="entry name" value="AAA+ ATPASE DOMAIN-CONTAINING PROTEIN-RELATED"/>
    <property type="match status" value="1"/>
</dbReference>
<protein>
    <recommendedName>
        <fullName evidence="1">DUF7779 domain-containing protein</fullName>
    </recommendedName>
</protein>
<dbReference type="PANTHER" id="PTHR46082">
    <property type="entry name" value="ATP/GTP-BINDING PROTEIN-RELATED"/>
    <property type="match status" value="1"/>
</dbReference>
<reference evidence="2 3" key="1">
    <citation type="submission" date="2021-01" db="EMBL/GenBank/DDBJ databases">
        <title>Whole genome shotgun sequence of Planobispora longispora NBRC 13918.</title>
        <authorList>
            <person name="Komaki H."/>
            <person name="Tamura T."/>
        </authorList>
    </citation>
    <scope>NUCLEOTIDE SEQUENCE [LARGE SCALE GENOMIC DNA]</scope>
    <source>
        <strain evidence="2 3">NBRC 13918</strain>
    </source>
</reference>
<dbReference type="RefSeq" id="WP_203894665.1">
    <property type="nucleotide sequence ID" value="NZ_BOOH01000057.1"/>
</dbReference>
<dbReference type="Pfam" id="PF13374">
    <property type="entry name" value="TPR_10"/>
    <property type="match status" value="1"/>
</dbReference>
<dbReference type="Proteomes" id="UP000616724">
    <property type="component" value="Unassembled WGS sequence"/>
</dbReference>
<dbReference type="InterPro" id="IPR027417">
    <property type="entry name" value="P-loop_NTPase"/>
</dbReference>
<dbReference type="InterPro" id="IPR053137">
    <property type="entry name" value="NLR-like"/>
</dbReference>
<dbReference type="SUPFAM" id="SSF48452">
    <property type="entry name" value="TPR-like"/>
    <property type="match status" value="3"/>
</dbReference>
<name>A0A8J3W8T1_9ACTN</name>
<proteinExistence type="predicted"/>
<dbReference type="AlphaFoldDB" id="A0A8J3W8T1"/>
<dbReference type="Gene3D" id="3.40.50.300">
    <property type="entry name" value="P-loop containing nucleotide triphosphate hydrolases"/>
    <property type="match status" value="1"/>
</dbReference>
<dbReference type="SUPFAM" id="SSF52540">
    <property type="entry name" value="P-loop containing nucleoside triphosphate hydrolases"/>
    <property type="match status" value="1"/>
</dbReference>
<dbReference type="EMBL" id="BOOH01000057">
    <property type="protein sequence ID" value="GIH80225.1"/>
    <property type="molecule type" value="Genomic_DNA"/>
</dbReference>
<evidence type="ECO:0000313" key="2">
    <source>
        <dbReference type="EMBL" id="GIH80225.1"/>
    </source>
</evidence>
<gene>
    <name evidence="2" type="ORF">Plo01_66540</name>
</gene>
<dbReference type="NCBIfam" id="NF040586">
    <property type="entry name" value="FxSxx_TPR"/>
    <property type="match status" value="1"/>
</dbReference>
<accession>A0A8J3W8T1</accession>
<evidence type="ECO:0000259" key="1">
    <source>
        <dbReference type="Pfam" id="PF25000"/>
    </source>
</evidence>
<feature type="domain" description="DUF7779" evidence="1">
    <location>
        <begin position="261"/>
        <end position="352"/>
    </location>
</feature>